<proteinExistence type="predicted"/>
<name>A0A183L460_9TREM</name>
<evidence type="ECO:0000313" key="2">
    <source>
        <dbReference type="Proteomes" id="UP000279833"/>
    </source>
</evidence>
<accession>A0A183L460</accession>
<evidence type="ECO:0000313" key="1">
    <source>
        <dbReference type="EMBL" id="VDP77759.1"/>
    </source>
</evidence>
<dbReference type="AlphaFoldDB" id="A0A183L460"/>
<dbReference type="EMBL" id="UZAK01048395">
    <property type="protein sequence ID" value="VDP77759.1"/>
    <property type="molecule type" value="Genomic_DNA"/>
</dbReference>
<keyword evidence="2" id="KW-1185">Reference proteome</keyword>
<reference evidence="1 2" key="2">
    <citation type="submission" date="2018-11" db="EMBL/GenBank/DDBJ databases">
        <authorList>
            <consortium name="Pathogen Informatics"/>
        </authorList>
    </citation>
    <scope>NUCLEOTIDE SEQUENCE [LARGE SCALE GENOMIC DNA]</scope>
    <source>
        <strain evidence="1">Dakar</strain>
        <strain evidence="2">Dakar, Senegal</strain>
    </source>
</reference>
<evidence type="ECO:0000313" key="3">
    <source>
        <dbReference type="WBParaSite" id="SCUD_0002212201-mRNA-1"/>
    </source>
</evidence>
<reference evidence="3" key="1">
    <citation type="submission" date="2016-06" db="UniProtKB">
        <authorList>
            <consortium name="WormBaseParasite"/>
        </authorList>
    </citation>
    <scope>IDENTIFICATION</scope>
</reference>
<dbReference type="WBParaSite" id="SCUD_0002212201-mRNA-1">
    <property type="protein sequence ID" value="SCUD_0002212201-mRNA-1"/>
    <property type="gene ID" value="SCUD_0002212201"/>
</dbReference>
<organism evidence="3">
    <name type="scientific">Schistosoma curassoni</name>
    <dbReference type="NCBI Taxonomy" id="6186"/>
    <lineage>
        <taxon>Eukaryota</taxon>
        <taxon>Metazoa</taxon>
        <taxon>Spiralia</taxon>
        <taxon>Lophotrochozoa</taxon>
        <taxon>Platyhelminthes</taxon>
        <taxon>Trematoda</taxon>
        <taxon>Digenea</taxon>
        <taxon>Strigeidida</taxon>
        <taxon>Schistosomatoidea</taxon>
        <taxon>Schistosomatidae</taxon>
        <taxon>Schistosoma</taxon>
    </lineage>
</organism>
<protein>
    <submittedName>
        <fullName evidence="1 3">Uncharacterized protein</fullName>
    </submittedName>
</protein>
<sequence length="78" mass="8433">MESSSLRKGWIVFADTTNIAAPSAAKLHSRTSGTVSLHVTHNGTVNDFKTFLFSDVAEHFLNALLRIKAASARTFGVL</sequence>
<gene>
    <name evidence="1" type="ORF">SCUD_LOCUS22120</name>
</gene>
<dbReference type="Proteomes" id="UP000279833">
    <property type="component" value="Unassembled WGS sequence"/>
</dbReference>